<evidence type="ECO:0000313" key="2">
    <source>
        <dbReference type="Proteomes" id="UP000266484"/>
    </source>
</evidence>
<comment type="caution">
    <text evidence="1">The sequence shown here is derived from an EMBL/GenBank/DDBJ whole genome shotgun (WGS) entry which is preliminary data.</text>
</comment>
<accession>A0A399T3B2</accession>
<organism evidence="1 2">
    <name type="scientific">Clavibacter lycopersici</name>
    <dbReference type="NCBI Taxonomy" id="2301718"/>
    <lineage>
        <taxon>Bacteria</taxon>
        <taxon>Bacillati</taxon>
        <taxon>Actinomycetota</taxon>
        <taxon>Actinomycetes</taxon>
        <taxon>Micrococcales</taxon>
        <taxon>Microbacteriaceae</taxon>
        <taxon>Clavibacter</taxon>
    </lineage>
</organism>
<keyword evidence="2" id="KW-1185">Reference proteome</keyword>
<dbReference type="AlphaFoldDB" id="A0A399T3B2"/>
<gene>
    <name evidence="1" type="ORF">DZG00_11960</name>
</gene>
<dbReference type="Proteomes" id="UP000266484">
    <property type="component" value="Unassembled WGS sequence"/>
</dbReference>
<sequence length="45" mass="4802">RVFAARGDGDVVSLRAGVRPSRPTEVVLYRAALTMSADAGERGDR</sequence>
<dbReference type="EMBL" id="QWGT01000200">
    <property type="protein sequence ID" value="RIJ49569.1"/>
    <property type="molecule type" value="Genomic_DNA"/>
</dbReference>
<name>A0A399T3B2_9MICO</name>
<protein>
    <submittedName>
        <fullName evidence="1">Transcriptional regulator</fullName>
    </submittedName>
</protein>
<reference evidence="1 2" key="1">
    <citation type="submission" date="2018-08" db="EMBL/GenBank/DDBJ databases">
        <title>Genome Sequence of Clavibacter michiganensis Subspecies type strains, and the Atypical Peach-Colored Strains Isolated from Tomato.</title>
        <authorList>
            <person name="Osdaghi E."/>
            <person name="Portier P."/>
            <person name="Briand M."/>
            <person name="Jacques M.-A."/>
        </authorList>
    </citation>
    <scope>NUCLEOTIDE SEQUENCE [LARGE SCALE GENOMIC DNA]</scope>
    <source>
        <strain evidence="1 2">CFBP 8615</strain>
    </source>
</reference>
<proteinExistence type="predicted"/>
<feature type="non-terminal residue" evidence="1">
    <location>
        <position position="1"/>
    </location>
</feature>
<evidence type="ECO:0000313" key="1">
    <source>
        <dbReference type="EMBL" id="RIJ49569.1"/>
    </source>
</evidence>